<accession>A0A7W9BTC3</accession>
<proteinExistence type="predicted"/>
<dbReference type="EMBL" id="JACIJR010000005">
    <property type="protein sequence ID" value="MBB5729656.1"/>
    <property type="molecule type" value="Genomic_DNA"/>
</dbReference>
<feature type="transmembrane region" description="Helical" evidence="4">
    <location>
        <begin position="6"/>
        <end position="23"/>
    </location>
</feature>
<evidence type="ECO:0000256" key="2">
    <source>
        <dbReference type="ARBA" id="ARBA00023125"/>
    </source>
</evidence>
<evidence type="ECO:0000256" key="4">
    <source>
        <dbReference type="SAM" id="Phobius"/>
    </source>
</evidence>
<dbReference type="AlphaFoldDB" id="A0A7W9BTC3"/>
<dbReference type="SMART" id="SM00342">
    <property type="entry name" value="HTH_ARAC"/>
    <property type="match status" value="1"/>
</dbReference>
<feature type="transmembrane region" description="Helical" evidence="4">
    <location>
        <begin position="90"/>
        <end position="112"/>
    </location>
</feature>
<name>A0A7W9BTC3_9SPHN</name>
<dbReference type="InterPro" id="IPR018060">
    <property type="entry name" value="HTH_AraC"/>
</dbReference>
<feature type="transmembrane region" description="Helical" evidence="4">
    <location>
        <begin position="124"/>
        <end position="148"/>
    </location>
</feature>
<feature type="transmembrane region" description="Helical" evidence="4">
    <location>
        <begin position="194"/>
        <end position="215"/>
    </location>
</feature>
<dbReference type="InterPro" id="IPR020449">
    <property type="entry name" value="Tscrpt_reg_AraC-type_HTH"/>
</dbReference>
<dbReference type="Proteomes" id="UP000546701">
    <property type="component" value="Unassembled WGS sequence"/>
</dbReference>
<sequence>MSLFLGLFEAQMLVLATAIIVGRRGPAQHYLGSLLIVLCGMLTPFAIGYAGFYDRWPWLSFAPFAVPLAMGPLLYAHLNALVFDRSISRWHAALPVGQFAYQAVAFCLPLGLRWEFDREVQRPWLDPILAILLLASMVGYAAAGLRALRRHEAWLSARRADLAAARRVRAVLVGYAAIVLVRTGYLAADALIAPLSYFDMFGFYVVLALIGNYLAIEGWRQADARPNPIVEPVERDWSPIATDWLRRIKEHGWWRDPELDLAGLARRLGTNTAYLSRGLNEGLGLGFAEAINGLRVEHVAARLRDGTDADILTLALDAGFGSKATFNRVFKGRFGVTPSAFRRVSNDKNIAAPPDMQRTD</sequence>
<feature type="transmembrane region" description="Helical" evidence="4">
    <location>
        <begin position="168"/>
        <end position="188"/>
    </location>
</feature>
<protein>
    <submittedName>
        <fullName evidence="6">AraC-like DNA-binding protein</fullName>
    </submittedName>
</protein>
<dbReference type="GO" id="GO:0043565">
    <property type="term" value="F:sequence-specific DNA binding"/>
    <property type="evidence" value="ECO:0007669"/>
    <property type="project" value="InterPro"/>
</dbReference>
<dbReference type="OrthoDB" id="5492415at2"/>
<dbReference type="GO" id="GO:0003700">
    <property type="term" value="F:DNA-binding transcription factor activity"/>
    <property type="evidence" value="ECO:0007669"/>
    <property type="project" value="InterPro"/>
</dbReference>
<keyword evidence="3" id="KW-0804">Transcription</keyword>
<keyword evidence="4" id="KW-1133">Transmembrane helix</keyword>
<dbReference type="Pfam" id="PF12833">
    <property type="entry name" value="HTH_18"/>
    <property type="match status" value="1"/>
</dbReference>
<feature type="transmembrane region" description="Helical" evidence="4">
    <location>
        <begin position="58"/>
        <end position="78"/>
    </location>
</feature>
<dbReference type="PANTHER" id="PTHR43280">
    <property type="entry name" value="ARAC-FAMILY TRANSCRIPTIONAL REGULATOR"/>
    <property type="match status" value="1"/>
</dbReference>
<keyword evidence="4" id="KW-0472">Membrane</keyword>
<dbReference type="PROSITE" id="PS01124">
    <property type="entry name" value="HTH_ARAC_FAMILY_2"/>
    <property type="match status" value="1"/>
</dbReference>
<feature type="transmembrane region" description="Helical" evidence="4">
    <location>
        <begin position="30"/>
        <end position="52"/>
    </location>
</feature>
<evidence type="ECO:0000256" key="3">
    <source>
        <dbReference type="ARBA" id="ARBA00023163"/>
    </source>
</evidence>
<dbReference type="PRINTS" id="PR00032">
    <property type="entry name" value="HTHARAC"/>
</dbReference>
<comment type="caution">
    <text evidence="6">The sequence shown here is derived from an EMBL/GenBank/DDBJ whole genome shotgun (WGS) entry which is preliminary data.</text>
</comment>
<organism evidence="6 7">
    <name type="scientific">Sphingomonas prati</name>
    <dbReference type="NCBI Taxonomy" id="1843237"/>
    <lineage>
        <taxon>Bacteria</taxon>
        <taxon>Pseudomonadati</taxon>
        <taxon>Pseudomonadota</taxon>
        <taxon>Alphaproteobacteria</taxon>
        <taxon>Sphingomonadales</taxon>
        <taxon>Sphingomonadaceae</taxon>
        <taxon>Sphingomonas</taxon>
    </lineage>
</organism>
<evidence type="ECO:0000313" key="7">
    <source>
        <dbReference type="Proteomes" id="UP000546701"/>
    </source>
</evidence>
<keyword evidence="4" id="KW-0812">Transmembrane</keyword>
<keyword evidence="2 6" id="KW-0238">DNA-binding</keyword>
<dbReference type="PANTHER" id="PTHR43280:SF28">
    <property type="entry name" value="HTH-TYPE TRANSCRIPTIONAL ACTIVATOR RHAS"/>
    <property type="match status" value="1"/>
</dbReference>
<keyword evidence="1" id="KW-0805">Transcription regulation</keyword>
<dbReference type="InterPro" id="IPR009057">
    <property type="entry name" value="Homeodomain-like_sf"/>
</dbReference>
<evidence type="ECO:0000259" key="5">
    <source>
        <dbReference type="PROSITE" id="PS01124"/>
    </source>
</evidence>
<feature type="domain" description="HTH araC/xylS-type" evidence="5">
    <location>
        <begin position="243"/>
        <end position="344"/>
    </location>
</feature>
<evidence type="ECO:0000313" key="6">
    <source>
        <dbReference type="EMBL" id="MBB5729656.1"/>
    </source>
</evidence>
<evidence type="ECO:0000256" key="1">
    <source>
        <dbReference type="ARBA" id="ARBA00023015"/>
    </source>
</evidence>
<dbReference type="RefSeq" id="WP_157176161.1">
    <property type="nucleotide sequence ID" value="NZ_BMJP01000003.1"/>
</dbReference>
<dbReference type="Gene3D" id="1.10.10.60">
    <property type="entry name" value="Homeodomain-like"/>
    <property type="match status" value="1"/>
</dbReference>
<gene>
    <name evidence="6" type="ORF">FHS99_002152</name>
</gene>
<dbReference type="SUPFAM" id="SSF46689">
    <property type="entry name" value="Homeodomain-like"/>
    <property type="match status" value="1"/>
</dbReference>
<reference evidence="6 7" key="1">
    <citation type="submission" date="2020-08" db="EMBL/GenBank/DDBJ databases">
        <title>Genomic Encyclopedia of Type Strains, Phase IV (KMG-IV): sequencing the most valuable type-strain genomes for metagenomic binning, comparative biology and taxonomic classification.</title>
        <authorList>
            <person name="Goeker M."/>
        </authorList>
    </citation>
    <scope>NUCLEOTIDE SEQUENCE [LARGE SCALE GENOMIC DNA]</scope>
    <source>
        <strain evidence="6 7">DSM 103336</strain>
    </source>
</reference>
<keyword evidence="7" id="KW-1185">Reference proteome</keyword>